<dbReference type="RefSeq" id="WP_170228262.1">
    <property type="nucleotide sequence ID" value="NZ_LR778301.1"/>
</dbReference>
<dbReference type="PANTHER" id="PTHR37418">
    <property type="entry name" value="3-KETO-5-AMINOHEXANOATE CLEAVAGE ENZYME-RELATED"/>
    <property type="match status" value="1"/>
</dbReference>
<dbReference type="Pfam" id="PF05853">
    <property type="entry name" value="BKACE"/>
    <property type="match status" value="1"/>
</dbReference>
<keyword evidence="6" id="KW-1185">Reference proteome</keyword>
<keyword evidence="4" id="KW-0862">Zinc</keyword>
<accession>A0A6S6XPZ6</accession>
<dbReference type="InterPro" id="IPR008567">
    <property type="entry name" value="BKACE"/>
</dbReference>
<evidence type="ECO:0000313" key="5">
    <source>
        <dbReference type="EMBL" id="CAB1368016.1"/>
    </source>
</evidence>
<comment type="cofactor">
    <cofactor evidence="1">
        <name>Zn(2+)</name>
        <dbReference type="ChEBI" id="CHEBI:29105"/>
    </cofactor>
</comment>
<dbReference type="AlphaFoldDB" id="A0A6S6XPZ6"/>
<reference evidence="5 6" key="1">
    <citation type="submission" date="2020-03" db="EMBL/GenBank/DDBJ databases">
        <authorList>
            <consortium name="Genoscope - CEA"/>
            <person name="William W."/>
        </authorList>
    </citation>
    <scope>NUCLEOTIDE SEQUENCE [LARGE SCALE GENOMIC DNA]</scope>
    <source>
        <strain evidence="6">DSM 16959</strain>
    </source>
</reference>
<keyword evidence="3" id="KW-0479">Metal-binding</keyword>
<dbReference type="Gene3D" id="3.20.20.70">
    <property type="entry name" value="Aldolase class I"/>
    <property type="match status" value="1"/>
</dbReference>
<dbReference type="KEGG" id="doe:DENOEST_0851"/>
<protein>
    <recommendedName>
        <fullName evidence="7">3-keto-5-aminohexanoate cleavage protein</fullName>
    </recommendedName>
</protein>
<dbReference type="PANTHER" id="PTHR37418:SF2">
    <property type="entry name" value="3-KETO-5-AMINOHEXANOATE CLEAVAGE ENZYME"/>
    <property type="match status" value="1"/>
</dbReference>
<dbReference type="GO" id="GO:0043720">
    <property type="term" value="F:3-keto-5-aminohexanoate cleavage activity"/>
    <property type="evidence" value="ECO:0007669"/>
    <property type="project" value="InterPro"/>
</dbReference>
<keyword evidence="2" id="KW-0808">Transferase</keyword>
<evidence type="ECO:0000256" key="4">
    <source>
        <dbReference type="ARBA" id="ARBA00022833"/>
    </source>
</evidence>
<gene>
    <name evidence="5" type="ORF">DENOEST_0851</name>
</gene>
<evidence type="ECO:0000256" key="2">
    <source>
        <dbReference type="ARBA" id="ARBA00022679"/>
    </source>
</evidence>
<dbReference type="InterPro" id="IPR013785">
    <property type="entry name" value="Aldolase_TIM"/>
</dbReference>
<dbReference type="GO" id="GO:0046872">
    <property type="term" value="F:metal ion binding"/>
    <property type="evidence" value="ECO:0007669"/>
    <property type="project" value="UniProtKB-KW"/>
</dbReference>
<dbReference type="EMBL" id="LR778301">
    <property type="protein sequence ID" value="CAB1368016.1"/>
    <property type="molecule type" value="Genomic_DNA"/>
</dbReference>
<name>A0A6S6XPZ6_9PROT</name>
<sequence>MTYSQDIWDPSNEKQWVNAVAQSKLPPLVISVAMTGGVHGKESNPNLPETAEEQAQQAYDCYNAGATYVHLHARVPSQPWQTSTDSAVYRNMNRKVREKCPKIIINNTCGGGYGADLSQALAPLDANPEAASLDIGPLATRFIMKKRPEAGRMEDVNFEAVAPFGYEMTETYAKAMMDKGVRPEVEVFHPGCWSLVHNLIDKGLLKPPYLTQLVFGFQSGSYPTPKQIIHLVETAPKPCSLTVLGVGPWQPSVMTMGILMGMNVRTGMEDNLYMGKGQQVQSNAQLVEKVVRLARELGREIATPEQAREILGFSQTPTTYD</sequence>
<proteinExistence type="predicted"/>
<evidence type="ECO:0000313" key="6">
    <source>
        <dbReference type="Proteomes" id="UP000515733"/>
    </source>
</evidence>
<evidence type="ECO:0000256" key="1">
    <source>
        <dbReference type="ARBA" id="ARBA00001947"/>
    </source>
</evidence>
<evidence type="ECO:0008006" key="7">
    <source>
        <dbReference type="Google" id="ProtNLM"/>
    </source>
</evidence>
<evidence type="ECO:0000256" key="3">
    <source>
        <dbReference type="ARBA" id="ARBA00022723"/>
    </source>
</evidence>
<organism evidence="5 6">
    <name type="scientific">Denitratisoma oestradiolicum</name>
    <dbReference type="NCBI Taxonomy" id="311182"/>
    <lineage>
        <taxon>Bacteria</taxon>
        <taxon>Pseudomonadati</taxon>
        <taxon>Pseudomonadota</taxon>
        <taxon>Betaproteobacteria</taxon>
        <taxon>Nitrosomonadales</taxon>
        <taxon>Sterolibacteriaceae</taxon>
        <taxon>Denitratisoma</taxon>
    </lineage>
</organism>
<dbReference type="Proteomes" id="UP000515733">
    <property type="component" value="Chromosome"/>
</dbReference>